<name>A0ACB9KEI9_BAUVA</name>
<protein>
    <submittedName>
        <fullName evidence="1">Uncharacterized protein</fullName>
    </submittedName>
</protein>
<proteinExistence type="predicted"/>
<evidence type="ECO:0000313" key="2">
    <source>
        <dbReference type="Proteomes" id="UP000828941"/>
    </source>
</evidence>
<evidence type="ECO:0000313" key="1">
    <source>
        <dbReference type="EMBL" id="KAI4295608.1"/>
    </source>
</evidence>
<accession>A0ACB9KEI9</accession>
<dbReference type="Proteomes" id="UP000828941">
    <property type="component" value="Chromosome 14"/>
</dbReference>
<comment type="caution">
    <text evidence="1">The sequence shown here is derived from an EMBL/GenBank/DDBJ whole genome shotgun (WGS) entry which is preliminary data.</text>
</comment>
<keyword evidence="2" id="KW-1185">Reference proteome</keyword>
<reference evidence="1 2" key="1">
    <citation type="journal article" date="2022" name="DNA Res.">
        <title>Chromosomal-level genome assembly of the orchid tree Bauhinia variegata (Leguminosae; Cercidoideae) supports the allotetraploid origin hypothesis of Bauhinia.</title>
        <authorList>
            <person name="Zhong Y."/>
            <person name="Chen Y."/>
            <person name="Zheng D."/>
            <person name="Pang J."/>
            <person name="Liu Y."/>
            <person name="Luo S."/>
            <person name="Meng S."/>
            <person name="Qian L."/>
            <person name="Wei D."/>
            <person name="Dai S."/>
            <person name="Zhou R."/>
        </authorList>
    </citation>
    <scope>NUCLEOTIDE SEQUENCE [LARGE SCALE GENOMIC DNA]</scope>
    <source>
        <strain evidence="1">BV-YZ2020</strain>
    </source>
</reference>
<gene>
    <name evidence="1" type="ORF">L6164_035634</name>
</gene>
<dbReference type="EMBL" id="CM039439">
    <property type="protein sequence ID" value="KAI4295608.1"/>
    <property type="molecule type" value="Genomic_DNA"/>
</dbReference>
<sequence length="513" mass="54988">MDEKEQPLNVEEKKVAEEKQTKTTETAPPPTGSGGGGWGGWGFSPLSVLSDLQKAAAVAAEEISRNATAVAETASKSIADLQITAEDSDSSKEEEGAEESANKKESEDEDDKLRKSALDKLEKASGDTLLSQGLRAFDNSVENFASGTWKALGSAWRGSTDFVQKLENSAANLAGSVQQGGHGADGSAPSLLETGKAFTAKGMQVLEYVGKETMDLLITETGIEVEKAEQTEDDQLLEEVTFDRCFYIYGGPEQLEELEALSSHYALIFNRKKGKLPAEQKSAYDGKLKEVQQMFNLSTEIDGSGIDSNKGKTVERGNDGSSDEVKNLHNSSVSKAAEMAAGFNGALAGLAVNDIIERTFGRLDSLHSEGVHRLSEISCLAVSQLLTFAKSIISNANKTEDENPDEDKMSIEWPEDIVAKAKVIRINAQTMIGYVEAVSNSFITGISDVTEAYEAAIKGVSAKSQEALPQKSVQEKAKTFSEHLRADQTTAVGKIQDGLQFLSHVVISTLNAA</sequence>
<organism evidence="1 2">
    <name type="scientific">Bauhinia variegata</name>
    <name type="common">Purple orchid tree</name>
    <name type="synonym">Phanera variegata</name>
    <dbReference type="NCBI Taxonomy" id="167791"/>
    <lineage>
        <taxon>Eukaryota</taxon>
        <taxon>Viridiplantae</taxon>
        <taxon>Streptophyta</taxon>
        <taxon>Embryophyta</taxon>
        <taxon>Tracheophyta</taxon>
        <taxon>Spermatophyta</taxon>
        <taxon>Magnoliopsida</taxon>
        <taxon>eudicotyledons</taxon>
        <taxon>Gunneridae</taxon>
        <taxon>Pentapetalae</taxon>
        <taxon>rosids</taxon>
        <taxon>fabids</taxon>
        <taxon>Fabales</taxon>
        <taxon>Fabaceae</taxon>
        <taxon>Cercidoideae</taxon>
        <taxon>Cercideae</taxon>
        <taxon>Bauhiniinae</taxon>
        <taxon>Bauhinia</taxon>
    </lineage>
</organism>